<reference evidence="1 2" key="1">
    <citation type="submission" date="2016-07" db="EMBL/GenBank/DDBJ databases">
        <title>Pervasive Adenine N6-methylation of Active Genes in Fungi.</title>
        <authorList>
            <consortium name="DOE Joint Genome Institute"/>
            <person name="Mondo S.J."/>
            <person name="Dannebaum R.O."/>
            <person name="Kuo R.C."/>
            <person name="Labutti K."/>
            <person name="Haridas S."/>
            <person name="Kuo A."/>
            <person name="Salamov A."/>
            <person name="Ahrendt S.R."/>
            <person name="Lipzen A."/>
            <person name="Sullivan W."/>
            <person name="Andreopoulos W.B."/>
            <person name="Clum A."/>
            <person name="Lindquist E."/>
            <person name="Daum C."/>
            <person name="Ramamoorthy G.K."/>
            <person name="Gryganskyi A."/>
            <person name="Culley D."/>
            <person name="Magnuson J.K."/>
            <person name="James T.Y."/>
            <person name="O'Malley M.A."/>
            <person name="Stajich J.E."/>
            <person name="Spatafora J.W."/>
            <person name="Visel A."/>
            <person name="Grigoriev I.V."/>
        </authorList>
    </citation>
    <scope>NUCLEOTIDE SEQUENCE [LARGE SCALE GENOMIC DNA]</scope>
    <source>
        <strain evidence="1 2">PL171</strain>
    </source>
</reference>
<organism evidence="1 2">
    <name type="scientific">Catenaria anguillulae PL171</name>
    <dbReference type="NCBI Taxonomy" id="765915"/>
    <lineage>
        <taxon>Eukaryota</taxon>
        <taxon>Fungi</taxon>
        <taxon>Fungi incertae sedis</taxon>
        <taxon>Blastocladiomycota</taxon>
        <taxon>Blastocladiomycetes</taxon>
        <taxon>Blastocladiales</taxon>
        <taxon>Catenariaceae</taxon>
        <taxon>Catenaria</taxon>
    </lineage>
</organism>
<proteinExistence type="predicted"/>
<dbReference type="AlphaFoldDB" id="A0A1Y2I2Y5"/>
<evidence type="ECO:0000313" key="1">
    <source>
        <dbReference type="EMBL" id="ORZ39762.1"/>
    </source>
</evidence>
<gene>
    <name evidence="1" type="ORF">BCR44DRAFT_43088</name>
</gene>
<evidence type="ECO:0000313" key="2">
    <source>
        <dbReference type="Proteomes" id="UP000193411"/>
    </source>
</evidence>
<comment type="caution">
    <text evidence="1">The sequence shown here is derived from an EMBL/GenBank/DDBJ whole genome shotgun (WGS) entry which is preliminary data.</text>
</comment>
<accession>A0A1Y2I2Y5</accession>
<name>A0A1Y2I2Y5_9FUNG</name>
<keyword evidence="2" id="KW-1185">Reference proteome</keyword>
<protein>
    <submittedName>
        <fullName evidence="1">Uncharacterized protein</fullName>
    </submittedName>
</protein>
<dbReference type="Proteomes" id="UP000193411">
    <property type="component" value="Unassembled WGS sequence"/>
</dbReference>
<sequence length="112" mass="12228">MGTLSTVTDPGCCCTTASAFPTPWLWLAPSFGFRLRPHIHPTHLAKAPGNPQHILPHRIPPLCPGCHPHMRPQLNAQHPHTKTAMASTANTLPKLPNMPVPEALVLCWALRT</sequence>
<dbReference type="EMBL" id="MCFL01000004">
    <property type="protein sequence ID" value="ORZ39762.1"/>
    <property type="molecule type" value="Genomic_DNA"/>
</dbReference>